<sequence>MTEYYMIDDHISVEVAHSEDDPDAASEQHENSAPKQSDSPTVAALSNENIDNQAATAKYLVKMCWSKHRSSIDAGAFGVFIIIAMILGILTVCFTSPNLTVQKCGLKLKETPRQPISYKYGPRSVAVGDFNNDSWSDMVVANHAVNAVAIYFGQNSSSFSTPIQYPTGNGSTPYIVAVGDFNTDSILDIAVANFGSNSIGVFLGYGNGSFEKRAELSIGSSRPIFIGFFDLNNDTTLDIITANYGTQSISILFGYGNGNFSSPTSYSTDYDSFPSSVVTGDFNNDNYLDLAISNYGTDNVQILFGNESGTFAAVIRLSTGLGSHPNSITVGHFNQDVYLDIAVANYGTNQIGILLNNGNGTFANQVNYSTGSASPYSIGVGDFNQDNLLDLIATNNGTDNLAVFLGYGNGTFVQPRMYSTGASSSISFAVCDVNKDHRLDIIVVSNDTGAIDILLGSFEGFENQMTFSTGYGPHSVAVGDFNKDTRLDIIVANAYGNDVSVLLGYDNGSFQNQMTFSTGSLPYAVAVCDFNNDTRLDIVVANSNDNNLGVLLGY</sequence>
<evidence type="ECO:0000256" key="4">
    <source>
        <dbReference type="SAM" id="MobiDB-lite"/>
    </source>
</evidence>
<keyword evidence="1" id="KW-0732">Signal</keyword>
<dbReference type="Gene3D" id="2.130.10.130">
    <property type="entry name" value="Integrin alpha, N-terminal"/>
    <property type="match status" value="2"/>
</dbReference>
<name>A0A816SGX0_9BILA</name>
<keyword evidence="5" id="KW-1133">Transmembrane helix</keyword>
<evidence type="ECO:0000256" key="1">
    <source>
        <dbReference type="ARBA" id="ARBA00022729"/>
    </source>
</evidence>
<feature type="transmembrane region" description="Helical" evidence="5">
    <location>
        <begin position="72"/>
        <end position="92"/>
    </location>
</feature>
<dbReference type="EMBL" id="CAJNRF010006682">
    <property type="protein sequence ID" value="CAF2083699.1"/>
    <property type="molecule type" value="Genomic_DNA"/>
</dbReference>
<comment type="caution">
    <text evidence="6">The sequence shown here is derived from an EMBL/GenBank/DDBJ whole genome shotgun (WGS) entry which is preliminary data.</text>
</comment>
<dbReference type="AlphaFoldDB" id="A0A816SGX0"/>
<evidence type="ECO:0000256" key="2">
    <source>
        <dbReference type="ARBA" id="ARBA00022737"/>
    </source>
</evidence>
<keyword evidence="5" id="KW-0812">Transmembrane</keyword>
<dbReference type="Gene3D" id="2.30.30.100">
    <property type="match status" value="3"/>
</dbReference>
<dbReference type="Pfam" id="PF13517">
    <property type="entry name" value="FG-GAP_3"/>
    <property type="match status" value="4"/>
</dbReference>
<dbReference type="InterPro" id="IPR013519">
    <property type="entry name" value="Int_alpha_beta-p"/>
</dbReference>
<evidence type="ECO:0000313" key="8">
    <source>
        <dbReference type="Proteomes" id="UP000663856"/>
    </source>
</evidence>
<keyword evidence="9" id="KW-1185">Reference proteome</keyword>
<feature type="region of interest" description="Disordered" evidence="4">
    <location>
        <begin position="18"/>
        <end position="42"/>
    </location>
</feature>
<reference evidence="6" key="1">
    <citation type="submission" date="2021-02" db="EMBL/GenBank/DDBJ databases">
        <authorList>
            <person name="Nowell W R."/>
        </authorList>
    </citation>
    <scope>NUCLEOTIDE SEQUENCE</scope>
</reference>
<keyword evidence="2" id="KW-0677">Repeat</keyword>
<feature type="compositionally biased region" description="Polar residues" evidence="4">
    <location>
        <begin position="33"/>
        <end position="42"/>
    </location>
</feature>
<dbReference type="Proteomes" id="UP000663866">
    <property type="component" value="Unassembled WGS sequence"/>
</dbReference>
<dbReference type="Proteomes" id="UP000663856">
    <property type="component" value="Unassembled WGS sequence"/>
</dbReference>
<evidence type="ECO:0000313" key="6">
    <source>
        <dbReference type="EMBL" id="CAF2083699.1"/>
    </source>
</evidence>
<dbReference type="EMBL" id="CAJOBG010009592">
    <property type="protein sequence ID" value="CAF4269373.1"/>
    <property type="molecule type" value="Genomic_DNA"/>
</dbReference>
<evidence type="ECO:0000313" key="9">
    <source>
        <dbReference type="Proteomes" id="UP000663866"/>
    </source>
</evidence>
<feature type="non-terminal residue" evidence="6">
    <location>
        <position position="1"/>
    </location>
</feature>
<evidence type="ECO:0000256" key="3">
    <source>
        <dbReference type="ARBA" id="ARBA00023180"/>
    </source>
</evidence>
<dbReference type="InterPro" id="IPR013517">
    <property type="entry name" value="FG-GAP"/>
</dbReference>
<gene>
    <name evidence="7" type="ORF">OVN521_LOCUS30005</name>
    <name evidence="6" type="ORF">WKI299_LOCUS16687</name>
</gene>
<evidence type="ECO:0000256" key="5">
    <source>
        <dbReference type="SAM" id="Phobius"/>
    </source>
</evidence>
<organism evidence="6 8">
    <name type="scientific">Rotaria magnacalcarata</name>
    <dbReference type="NCBI Taxonomy" id="392030"/>
    <lineage>
        <taxon>Eukaryota</taxon>
        <taxon>Metazoa</taxon>
        <taxon>Spiralia</taxon>
        <taxon>Gnathifera</taxon>
        <taxon>Rotifera</taxon>
        <taxon>Eurotatoria</taxon>
        <taxon>Bdelloidea</taxon>
        <taxon>Philodinida</taxon>
        <taxon>Philodinidae</taxon>
        <taxon>Rotaria</taxon>
    </lineage>
</organism>
<dbReference type="InterPro" id="IPR028994">
    <property type="entry name" value="Integrin_alpha_N"/>
</dbReference>
<evidence type="ECO:0000313" key="7">
    <source>
        <dbReference type="EMBL" id="CAF4269373.1"/>
    </source>
</evidence>
<protein>
    <submittedName>
        <fullName evidence="6">Uncharacterized protein</fullName>
    </submittedName>
</protein>
<proteinExistence type="predicted"/>
<keyword evidence="3" id="KW-0325">Glycoprotein</keyword>
<keyword evidence="5" id="KW-0472">Membrane</keyword>
<accession>A0A816SGX0</accession>
<dbReference type="SMART" id="SM00191">
    <property type="entry name" value="Int_alpha"/>
    <property type="match status" value="3"/>
</dbReference>
<dbReference type="PANTHER" id="PTHR46580">
    <property type="entry name" value="SENSOR KINASE-RELATED"/>
    <property type="match status" value="1"/>
</dbReference>
<dbReference type="SUPFAM" id="SSF69318">
    <property type="entry name" value="Integrin alpha N-terminal domain"/>
    <property type="match status" value="2"/>
</dbReference>
<dbReference type="PANTHER" id="PTHR46580:SF2">
    <property type="entry name" value="MAM DOMAIN-CONTAINING PROTEIN"/>
    <property type="match status" value="1"/>
</dbReference>